<proteinExistence type="predicted"/>
<gene>
    <name evidence="2" type="ORF">PV07_11890</name>
</gene>
<dbReference type="EMBL" id="KN847046">
    <property type="protein sequence ID" value="KIW23711.1"/>
    <property type="molecule type" value="Genomic_DNA"/>
</dbReference>
<evidence type="ECO:0000313" key="2">
    <source>
        <dbReference type="EMBL" id="KIW23711.1"/>
    </source>
</evidence>
<name>A0A0D1Z7T4_9EURO</name>
<sequence length="180" mass="19756">MHGNGVPNMAAWGKVPLRGHIGNAPRSNRPMRAKSPSFTKHKKPRRRTLPLGLVINNHRKPYIIPTPTAISLPTGAHLRTRGSPDICSLYVAPHTVVASLIPRRTSQRFQRVDGCSADLHLLFSASEFFSPQLWGFAKAEKDPFFKLEIIESSLSELKLGPQSTNHNPGASCAFGCGRVT</sequence>
<reference evidence="2 3" key="1">
    <citation type="submission" date="2015-01" db="EMBL/GenBank/DDBJ databases">
        <title>The Genome Sequence of Cladophialophora immunda CBS83496.</title>
        <authorList>
            <consortium name="The Broad Institute Genomics Platform"/>
            <person name="Cuomo C."/>
            <person name="de Hoog S."/>
            <person name="Gorbushina A."/>
            <person name="Stielow B."/>
            <person name="Teixiera M."/>
            <person name="Abouelleil A."/>
            <person name="Chapman S.B."/>
            <person name="Priest M."/>
            <person name="Young S.K."/>
            <person name="Wortman J."/>
            <person name="Nusbaum C."/>
            <person name="Birren B."/>
        </authorList>
    </citation>
    <scope>NUCLEOTIDE SEQUENCE [LARGE SCALE GENOMIC DNA]</scope>
    <source>
        <strain evidence="2 3">CBS 83496</strain>
    </source>
</reference>
<dbReference type="VEuPathDB" id="FungiDB:PV07_11890"/>
<protein>
    <submittedName>
        <fullName evidence="2">Uncharacterized protein</fullName>
    </submittedName>
</protein>
<feature type="region of interest" description="Disordered" evidence="1">
    <location>
        <begin position="17"/>
        <end position="46"/>
    </location>
</feature>
<accession>A0A0D1Z7T4</accession>
<organism evidence="2 3">
    <name type="scientific">Cladophialophora immunda</name>
    <dbReference type="NCBI Taxonomy" id="569365"/>
    <lineage>
        <taxon>Eukaryota</taxon>
        <taxon>Fungi</taxon>
        <taxon>Dikarya</taxon>
        <taxon>Ascomycota</taxon>
        <taxon>Pezizomycotina</taxon>
        <taxon>Eurotiomycetes</taxon>
        <taxon>Chaetothyriomycetidae</taxon>
        <taxon>Chaetothyriales</taxon>
        <taxon>Herpotrichiellaceae</taxon>
        <taxon>Cladophialophora</taxon>
    </lineage>
</organism>
<evidence type="ECO:0000256" key="1">
    <source>
        <dbReference type="SAM" id="MobiDB-lite"/>
    </source>
</evidence>
<evidence type="ECO:0000313" key="3">
    <source>
        <dbReference type="Proteomes" id="UP000054466"/>
    </source>
</evidence>
<dbReference type="HOGENOM" id="CLU_1496035_0_0_1"/>
<dbReference type="Proteomes" id="UP000054466">
    <property type="component" value="Unassembled WGS sequence"/>
</dbReference>
<dbReference type="AlphaFoldDB" id="A0A0D1Z7T4"/>
<dbReference type="GeneID" id="27351084"/>
<dbReference type="RefSeq" id="XP_016243927.1">
    <property type="nucleotide sequence ID" value="XM_016399365.1"/>
</dbReference>
<keyword evidence="3" id="KW-1185">Reference proteome</keyword>